<dbReference type="InterPro" id="IPR018294">
    <property type="entry name" value="ISPD_synthase_CS"/>
</dbReference>
<keyword evidence="1" id="KW-0808">Transferase</keyword>
<keyword evidence="2 3" id="KW-0548">Nucleotidyltransferase</keyword>
<dbReference type="GO" id="GO:0016779">
    <property type="term" value="F:nucleotidyltransferase activity"/>
    <property type="evidence" value="ECO:0007669"/>
    <property type="project" value="UniProtKB-KW"/>
</dbReference>
<dbReference type="Pfam" id="PF01128">
    <property type="entry name" value="IspD"/>
    <property type="match status" value="1"/>
</dbReference>
<dbReference type="SUPFAM" id="SSF53448">
    <property type="entry name" value="Nucleotide-diphospho-sugar transferases"/>
    <property type="match status" value="1"/>
</dbReference>
<dbReference type="PANTHER" id="PTHR32125:SF4">
    <property type="entry name" value="2-C-METHYL-D-ERYTHRITOL 4-PHOSPHATE CYTIDYLYLTRANSFERASE, CHLOROPLASTIC"/>
    <property type="match status" value="1"/>
</dbReference>
<dbReference type="EMBL" id="BAABJO010000007">
    <property type="protein sequence ID" value="GAA5118270.1"/>
    <property type="molecule type" value="Genomic_DNA"/>
</dbReference>
<proteinExistence type="predicted"/>
<dbReference type="InterPro" id="IPR029044">
    <property type="entry name" value="Nucleotide-diphossugar_trans"/>
</dbReference>
<reference evidence="4" key="1">
    <citation type="journal article" date="2019" name="Int. J. Syst. Evol. Microbiol.">
        <title>The Global Catalogue of Microorganisms (GCM) 10K type strain sequencing project: providing services to taxonomists for standard genome sequencing and annotation.</title>
        <authorList>
            <consortium name="The Broad Institute Genomics Platform"/>
            <consortium name="The Broad Institute Genome Sequencing Center for Infectious Disease"/>
            <person name="Wu L."/>
            <person name="Ma J."/>
        </authorList>
    </citation>
    <scope>NUCLEOTIDE SEQUENCE [LARGE SCALE GENOMIC DNA]</scope>
    <source>
        <strain evidence="4">JCM 18302</strain>
    </source>
</reference>
<keyword evidence="4" id="KW-1185">Reference proteome</keyword>
<sequence length="227" mass="23227">MLAGGSGTRLGAERNKVYLPLRGRPVLAWSLATFTGMPEVGAVVLVVRAADRPLADRILAEHAPGVEVVVGGSTRQASELAGLRHLAGRIEGGAIDAVLVHDAARPLAGRELAAAVLAAARATGGAVPGLWRDDLAAAGPDGSGLAGPSPEGLVAVQTPQGFRAAPLLAAYEEAARCGFVGTDTASCMERFAPDVPIGWVPGDERNIKITYAHDLLVAEHAAPDRVS</sequence>
<dbReference type="InterPro" id="IPR034683">
    <property type="entry name" value="IspD/TarI"/>
</dbReference>
<gene>
    <name evidence="3" type="ORF">GCM10023320_21890</name>
</gene>
<evidence type="ECO:0000256" key="1">
    <source>
        <dbReference type="ARBA" id="ARBA00022679"/>
    </source>
</evidence>
<protein>
    <submittedName>
        <fullName evidence="3">IspD/TarI family cytidylyltransferase</fullName>
    </submittedName>
</protein>
<accession>A0ABP9NFV9</accession>
<evidence type="ECO:0000313" key="3">
    <source>
        <dbReference type="EMBL" id="GAA5118270.1"/>
    </source>
</evidence>
<dbReference type="InterPro" id="IPR050088">
    <property type="entry name" value="IspD/TarI_cytidylyltransf_bact"/>
</dbReference>
<dbReference type="Gene3D" id="3.90.550.10">
    <property type="entry name" value="Spore Coat Polysaccharide Biosynthesis Protein SpsA, Chain A"/>
    <property type="match status" value="1"/>
</dbReference>
<organism evidence="3 4">
    <name type="scientific">Pseudonocardia adelaidensis</name>
    <dbReference type="NCBI Taxonomy" id="648754"/>
    <lineage>
        <taxon>Bacteria</taxon>
        <taxon>Bacillati</taxon>
        <taxon>Actinomycetota</taxon>
        <taxon>Actinomycetes</taxon>
        <taxon>Pseudonocardiales</taxon>
        <taxon>Pseudonocardiaceae</taxon>
        <taxon>Pseudonocardia</taxon>
    </lineage>
</organism>
<dbReference type="CDD" id="cd02516">
    <property type="entry name" value="CDP-ME_synthetase"/>
    <property type="match status" value="1"/>
</dbReference>
<dbReference type="PROSITE" id="PS01295">
    <property type="entry name" value="ISPD"/>
    <property type="match status" value="1"/>
</dbReference>
<name>A0ABP9NFV9_9PSEU</name>
<evidence type="ECO:0000256" key="2">
    <source>
        <dbReference type="ARBA" id="ARBA00022695"/>
    </source>
</evidence>
<evidence type="ECO:0000313" key="4">
    <source>
        <dbReference type="Proteomes" id="UP001500804"/>
    </source>
</evidence>
<comment type="caution">
    <text evidence="3">The sequence shown here is derived from an EMBL/GenBank/DDBJ whole genome shotgun (WGS) entry which is preliminary data.</text>
</comment>
<dbReference type="Proteomes" id="UP001500804">
    <property type="component" value="Unassembled WGS sequence"/>
</dbReference>
<dbReference type="PANTHER" id="PTHR32125">
    <property type="entry name" value="2-C-METHYL-D-ERYTHRITOL 4-PHOSPHATE CYTIDYLYLTRANSFERASE, CHLOROPLASTIC"/>
    <property type="match status" value="1"/>
</dbReference>